<keyword evidence="4" id="KW-0460">Magnesium</keyword>
<dbReference type="GO" id="GO:0051607">
    <property type="term" value="P:defense response to virus"/>
    <property type="evidence" value="ECO:0007669"/>
    <property type="project" value="UniProtKB-KW"/>
</dbReference>
<dbReference type="GO" id="GO:0003723">
    <property type="term" value="F:RNA binding"/>
    <property type="evidence" value="ECO:0007669"/>
    <property type="project" value="InterPro"/>
</dbReference>
<evidence type="ECO:0000259" key="8">
    <source>
        <dbReference type="PROSITE" id="PS50878"/>
    </source>
</evidence>
<keyword evidence="2" id="KW-0548">Nucleotidyltransferase</keyword>
<dbReference type="PANTHER" id="PTHR34047">
    <property type="entry name" value="NUCLEAR INTRON MATURASE 1, MITOCHONDRIAL-RELATED"/>
    <property type="match status" value="1"/>
</dbReference>
<dbReference type="Pfam" id="PF00078">
    <property type="entry name" value="RVT_1"/>
    <property type="match status" value="1"/>
</dbReference>
<dbReference type="GO" id="GO:0046872">
    <property type="term" value="F:metal ion binding"/>
    <property type="evidence" value="ECO:0007669"/>
    <property type="project" value="UniProtKB-KW"/>
</dbReference>
<sequence>MAQSWINLNLLAKLTPSEYCFAYRPKKSIVDNANQHVKKKIIIKLDVKDFFPSITFNRVRGYFEYLGYNPGVSTVLALLCTDSPRVRVTIKGRAQIVAVGPRSLPQGACTSPALANLIASRLDSRLAGYAKTLAGDWSYTRYADDLTFSTNNEDSHIGHLIAAVGHIAKDEKFEIKGEKTRIMRSPRRQTVTGLVVGDDVRIPKATIKKMRALFHNIETKGQEPVTEELGKNALAVAQGYWAYLYMVNPAQAKKYLKKHSWLAR</sequence>
<evidence type="ECO:0000256" key="6">
    <source>
        <dbReference type="ARBA" id="ARBA00034120"/>
    </source>
</evidence>
<keyword evidence="5" id="KW-0051">Antiviral defense</keyword>
<proteinExistence type="inferred from homology"/>
<dbReference type="InterPro" id="IPR043502">
    <property type="entry name" value="DNA/RNA_pol_sf"/>
</dbReference>
<accession>A0A6J5ZHW9</accession>
<dbReference type="InterPro" id="IPR000123">
    <property type="entry name" value="Reverse_transcriptase_msDNA"/>
</dbReference>
<dbReference type="PANTHER" id="PTHR34047:SF7">
    <property type="entry name" value="RNA-DIRECTED DNA POLYMERASE"/>
    <property type="match status" value="1"/>
</dbReference>
<feature type="domain" description="Reverse transcriptase" evidence="8">
    <location>
        <begin position="1"/>
        <end position="196"/>
    </location>
</feature>
<evidence type="ECO:0000313" key="9">
    <source>
        <dbReference type="EMBL" id="CAB4342164.1"/>
    </source>
</evidence>
<name>A0A6J5ZHW9_9ZZZZ</name>
<gene>
    <name evidence="9" type="ORF">UFOPK3775_01008</name>
</gene>
<dbReference type="EMBL" id="CAESAK010000154">
    <property type="protein sequence ID" value="CAB4342164.1"/>
    <property type="molecule type" value="Genomic_DNA"/>
</dbReference>
<protein>
    <submittedName>
        <fullName evidence="9">Unannotated protein</fullName>
    </submittedName>
</protein>
<dbReference type="Gene3D" id="3.30.70.270">
    <property type="match status" value="1"/>
</dbReference>
<evidence type="ECO:0000256" key="3">
    <source>
        <dbReference type="ARBA" id="ARBA00022723"/>
    </source>
</evidence>
<dbReference type="CDD" id="cd03487">
    <property type="entry name" value="RT_Bac_retron_II"/>
    <property type="match status" value="1"/>
</dbReference>
<comment type="similarity">
    <text evidence="6">Belongs to the bacterial reverse transcriptase family.</text>
</comment>
<dbReference type="InterPro" id="IPR000477">
    <property type="entry name" value="RT_dom"/>
</dbReference>
<evidence type="ECO:0000256" key="2">
    <source>
        <dbReference type="ARBA" id="ARBA00022695"/>
    </source>
</evidence>
<keyword evidence="1" id="KW-0808">Transferase</keyword>
<comment type="catalytic activity">
    <reaction evidence="7">
        <text>DNA(n) + a 2'-deoxyribonucleoside 5'-triphosphate = DNA(n+1) + diphosphate</text>
        <dbReference type="Rhea" id="RHEA:22508"/>
        <dbReference type="Rhea" id="RHEA-COMP:17339"/>
        <dbReference type="Rhea" id="RHEA-COMP:17340"/>
        <dbReference type="ChEBI" id="CHEBI:33019"/>
        <dbReference type="ChEBI" id="CHEBI:61560"/>
        <dbReference type="ChEBI" id="CHEBI:173112"/>
        <dbReference type="EC" id="2.7.7.49"/>
    </reaction>
</comment>
<dbReference type="InterPro" id="IPR043128">
    <property type="entry name" value="Rev_trsase/Diguanyl_cyclase"/>
</dbReference>
<evidence type="ECO:0000256" key="4">
    <source>
        <dbReference type="ARBA" id="ARBA00022842"/>
    </source>
</evidence>
<keyword evidence="3" id="KW-0479">Metal-binding</keyword>
<dbReference type="AlphaFoldDB" id="A0A6J5ZHW9"/>
<evidence type="ECO:0000256" key="7">
    <source>
        <dbReference type="ARBA" id="ARBA00048173"/>
    </source>
</evidence>
<evidence type="ECO:0000256" key="1">
    <source>
        <dbReference type="ARBA" id="ARBA00022679"/>
    </source>
</evidence>
<dbReference type="PROSITE" id="PS50878">
    <property type="entry name" value="RT_POL"/>
    <property type="match status" value="1"/>
</dbReference>
<organism evidence="9">
    <name type="scientific">freshwater metagenome</name>
    <dbReference type="NCBI Taxonomy" id="449393"/>
    <lineage>
        <taxon>unclassified sequences</taxon>
        <taxon>metagenomes</taxon>
        <taxon>ecological metagenomes</taxon>
    </lineage>
</organism>
<dbReference type="GO" id="GO:0003964">
    <property type="term" value="F:RNA-directed DNA polymerase activity"/>
    <property type="evidence" value="ECO:0007669"/>
    <property type="project" value="UniProtKB-EC"/>
</dbReference>
<evidence type="ECO:0000256" key="5">
    <source>
        <dbReference type="ARBA" id="ARBA00023118"/>
    </source>
</evidence>
<reference evidence="9" key="1">
    <citation type="submission" date="2020-05" db="EMBL/GenBank/DDBJ databases">
        <authorList>
            <person name="Chiriac C."/>
            <person name="Salcher M."/>
            <person name="Ghai R."/>
            <person name="Kavagutti S V."/>
        </authorList>
    </citation>
    <scope>NUCLEOTIDE SEQUENCE</scope>
</reference>
<dbReference type="PRINTS" id="PR00866">
    <property type="entry name" value="RNADNAPOLMS"/>
</dbReference>
<dbReference type="InterPro" id="IPR051083">
    <property type="entry name" value="GrpII_Intron_Splice-Mob/Def"/>
</dbReference>
<dbReference type="SUPFAM" id="SSF56672">
    <property type="entry name" value="DNA/RNA polymerases"/>
    <property type="match status" value="1"/>
</dbReference>